<gene>
    <name evidence="13" type="ORF">METZ01_LOCUS129203</name>
</gene>
<dbReference type="InterPro" id="IPR022645">
    <property type="entry name" value="SecD/SecF_bac"/>
</dbReference>
<dbReference type="PANTHER" id="PTHR30081:SF8">
    <property type="entry name" value="PROTEIN TRANSLOCASE SUBUNIT SECF"/>
    <property type="match status" value="1"/>
</dbReference>
<proteinExistence type="inferred from homology"/>
<evidence type="ECO:0000256" key="4">
    <source>
        <dbReference type="ARBA" id="ARBA00022475"/>
    </source>
</evidence>
<protein>
    <recommendedName>
        <fullName evidence="2">Protein translocase subunit SecF</fullName>
    </recommendedName>
</protein>
<feature type="transmembrane region" description="Helical" evidence="11">
    <location>
        <begin position="12"/>
        <end position="30"/>
    </location>
</feature>
<keyword evidence="5 11" id="KW-0812">Transmembrane</keyword>
<dbReference type="GO" id="GO:0006886">
    <property type="term" value="P:intracellular protein transport"/>
    <property type="evidence" value="ECO:0007669"/>
    <property type="project" value="InterPro"/>
</dbReference>
<dbReference type="InterPro" id="IPR022646">
    <property type="entry name" value="SecD/SecF_CS"/>
</dbReference>
<evidence type="ECO:0000256" key="10">
    <source>
        <dbReference type="SAM" id="MobiDB-lite"/>
    </source>
</evidence>
<dbReference type="InterPro" id="IPR048634">
    <property type="entry name" value="SecD_SecF_C"/>
</dbReference>
<dbReference type="EMBL" id="UINC01018223">
    <property type="protein sequence ID" value="SVA76349.1"/>
    <property type="molecule type" value="Genomic_DNA"/>
</dbReference>
<feature type="region of interest" description="Disordered" evidence="10">
    <location>
        <begin position="311"/>
        <end position="353"/>
    </location>
</feature>
<dbReference type="InterPro" id="IPR055344">
    <property type="entry name" value="SecD_SecF_C_bact"/>
</dbReference>
<dbReference type="Pfam" id="PF02355">
    <property type="entry name" value="SecD_SecF_C"/>
    <property type="match status" value="1"/>
</dbReference>
<evidence type="ECO:0000313" key="13">
    <source>
        <dbReference type="EMBL" id="SVA76349.1"/>
    </source>
</evidence>
<keyword evidence="8" id="KW-0811">Translocation</keyword>
<keyword evidence="6" id="KW-0653">Protein transport</keyword>
<evidence type="ECO:0000256" key="9">
    <source>
        <dbReference type="ARBA" id="ARBA00023136"/>
    </source>
</evidence>
<name>A0A381YH51_9ZZZZ</name>
<feature type="transmembrane region" description="Helical" evidence="11">
    <location>
        <begin position="230"/>
        <end position="249"/>
    </location>
</feature>
<sequence length="353" mass="39254">VNFPNLWKRAFIASTIVLIVGVGSFAIRGLNLGLDFEGGTSYEVRSSSVTVSETREILSSVGAADSRVQKVGDDLIRIRSDIDDPQKANELRELLENRIGEVETFEQVGPTWGSDVTNKAIKALLVFFAVVAVYLTIRLEWKMAFGALVAVIHDIVISVGVYSFFQFEITPATVVAFLTIMGYSLYDTIVVYDKVREITGRLGATEKYSYTEMMNLALNRVAMRSINTSISSALPVLSLLVIGAFIMGATTLQEFSVALLVGILVGSYSSIFLASSLVSRLKEREERWVQVRNRLEQKGIKYETVRKIDRQEASKPELRKQERIEGVRGPARGRPAPMQNSGAIPPRPRKKRR</sequence>
<evidence type="ECO:0000256" key="2">
    <source>
        <dbReference type="ARBA" id="ARBA00015792"/>
    </source>
</evidence>
<dbReference type="Pfam" id="PF07549">
    <property type="entry name" value="Sec_GG"/>
    <property type="match status" value="1"/>
</dbReference>
<feature type="transmembrane region" description="Helical" evidence="11">
    <location>
        <begin position="171"/>
        <end position="192"/>
    </location>
</feature>
<evidence type="ECO:0000256" key="5">
    <source>
        <dbReference type="ARBA" id="ARBA00022692"/>
    </source>
</evidence>
<keyword evidence="7 11" id="KW-1133">Transmembrane helix</keyword>
<feature type="compositionally biased region" description="Basic and acidic residues" evidence="10">
    <location>
        <begin position="311"/>
        <end position="326"/>
    </location>
</feature>
<evidence type="ECO:0000256" key="3">
    <source>
        <dbReference type="ARBA" id="ARBA00022448"/>
    </source>
</evidence>
<dbReference type="NCBIfam" id="TIGR00916">
    <property type="entry name" value="2A0604s01"/>
    <property type="match status" value="1"/>
</dbReference>
<dbReference type="Gene3D" id="1.20.1640.10">
    <property type="entry name" value="Multidrug efflux transporter AcrB transmembrane domain"/>
    <property type="match status" value="1"/>
</dbReference>
<dbReference type="AlphaFoldDB" id="A0A381YH51"/>
<feature type="transmembrane region" description="Helical" evidence="11">
    <location>
        <begin position="255"/>
        <end position="278"/>
    </location>
</feature>
<accession>A0A381YH51</accession>
<feature type="transmembrane region" description="Helical" evidence="11">
    <location>
        <begin position="144"/>
        <end position="165"/>
    </location>
</feature>
<dbReference type="PANTHER" id="PTHR30081">
    <property type="entry name" value="PROTEIN-EXPORT MEMBRANE PROTEIN SEC"/>
    <property type="match status" value="1"/>
</dbReference>
<evidence type="ECO:0000256" key="8">
    <source>
        <dbReference type="ARBA" id="ARBA00023010"/>
    </source>
</evidence>
<feature type="domain" description="Protein export membrane protein SecD/SecF C-terminal" evidence="12">
    <location>
        <begin position="101"/>
        <end position="283"/>
    </location>
</feature>
<keyword evidence="3" id="KW-0813">Transport</keyword>
<keyword evidence="4" id="KW-1003">Cell membrane</keyword>
<reference evidence="13" key="1">
    <citation type="submission" date="2018-05" db="EMBL/GenBank/DDBJ databases">
        <authorList>
            <person name="Lanie J.A."/>
            <person name="Ng W.-L."/>
            <person name="Kazmierczak K.M."/>
            <person name="Andrzejewski T.M."/>
            <person name="Davidsen T.M."/>
            <person name="Wayne K.J."/>
            <person name="Tettelin H."/>
            <person name="Glass J.I."/>
            <person name="Rusch D."/>
            <person name="Podicherti R."/>
            <person name="Tsui H.-C.T."/>
            <person name="Winkler M.E."/>
        </authorList>
    </citation>
    <scope>NUCLEOTIDE SEQUENCE</scope>
</reference>
<evidence type="ECO:0000259" key="12">
    <source>
        <dbReference type="Pfam" id="PF02355"/>
    </source>
</evidence>
<dbReference type="HAMAP" id="MF_01464_B">
    <property type="entry name" value="SecF_B"/>
    <property type="match status" value="1"/>
</dbReference>
<dbReference type="InterPro" id="IPR022813">
    <property type="entry name" value="SecD/SecF_arch_bac"/>
</dbReference>
<evidence type="ECO:0000256" key="7">
    <source>
        <dbReference type="ARBA" id="ARBA00022989"/>
    </source>
</evidence>
<dbReference type="InterPro" id="IPR005665">
    <property type="entry name" value="SecF_bac"/>
</dbReference>
<comment type="subcellular location">
    <subcellularLocation>
        <location evidence="1">Cell membrane</location>
        <topology evidence="1">Multi-pass membrane protein</topology>
    </subcellularLocation>
</comment>
<feature type="non-terminal residue" evidence="13">
    <location>
        <position position="1"/>
    </location>
</feature>
<organism evidence="13">
    <name type="scientific">marine metagenome</name>
    <dbReference type="NCBI Taxonomy" id="408172"/>
    <lineage>
        <taxon>unclassified sequences</taxon>
        <taxon>metagenomes</taxon>
        <taxon>ecological metagenomes</taxon>
    </lineage>
</organism>
<keyword evidence="9 11" id="KW-0472">Membrane</keyword>
<evidence type="ECO:0000256" key="6">
    <source>
        <dbReference type="ARBA" id="ARBA00022927"/>
    </source>
</evidence>
<dbReference type="PRINTS" id="PR01755">
    <property type="entry name" value="SECFTRNLCASE"/>
</dbReference>
<evidence type="ECO:0000256" key="11">
    <source>
        <dbReference type="SAM" id="Phobius"/>
    </source>
</evidence>
<feature type="transmembrane region" description="Helical" evidence="11">
    <location>
        <begin position="120"/>
        <end position="137"/>
    </location>
</feature>
<dbReference type="NCBIfam" id="TIGR00966">
    <property type="entry name" value="transloc_SecF"/>
    <property type="match status" value="1"/>
</dbReference>
<evidence type="ECO:0000256" key="1">
    <source>
        <dbReference type="ARBA" id="ARBA00004651"/>
    </source>
</evidence>
<dbReference type="GO" id="GO:0005886">
    <property type="term" value="C:plasma membrane"/>
    <property type="evidence" value="ECO:0007669"/>
    <property type="project" value="UniProtKB-SubCell"/>
</dbReference>
<dbReference type="SUPFAM" id="SSF82866">
    <property type="entry name" value="Multidrug efflux transporter AcrB transmembrane domain"/>
    <property type="match status" value="1"/>
</dbReference>
<dbReference type="GO" id="GO:0015450">
    <property type="term" value="F:protein-transporting ATPase activity"/>
    <property type="evidence" value="ECO:0007669"/>
    <property type="project" value="InterPro"/>
</dbReference>